<gene>
    <name evidence="9" type="ORF">MNBD_NITROSPIRAE01-2108</name>
</gene>
<dbReference type="HAMAP" id="MF_02095">
    <property type="entry name" value="CysQ"/>
    <property type="match status" value="1"/>
</dbReference>
<reference evidence="9" key="1">
    <citation type="submission" date="2018-06" db="EMBL/GenBank/DDBJ databases">
        <authorList>
            <person name="Zhirakovskaya E."/>
        </authorList>
    </citation>
    <scope>NUCLEOTIDE SEQUENCE</scope>
</reference>
<dbReference type="CDD" id="cd01638">
    <property type="entry name" value="CysQ"/>
    <property type="match status" value="1"/>
</dbReference>
<dbReference type="InterPro" id="IPR050725">
    <property type="entry name" value="CysQ/Inositol_MonoPase"/>
</dbReference>
<dbReference type="NCBIfam" id="TIGR01331">
    <property type="entry name" value="bisphos_cysQ"/>
    <property type="match status" value="1"/>
</dbReference>
<dbReference type="InterPro" id="IPR020583">
    <property type="entry name" value="Inositol_monoP_metal-BS"/>
</dbReference>
<dbReference type="Gene3D" id="3.30.540.10">
    <property type="entry name" value="Fructose-1,6-Bisphosphatase, subunit A, domain 1"/>
    <property type="match status" value="1"/>
</dbReference>
<keyword evidence="6" id="KW-0460">Magnesium</keyword>
<dbReference type="InterPro" id="IPR006240">
    <property type="entry name" value="CysQ"/>
</dbReference>
<keyword evidence="2" id="KW-1003">Cell membrane</keyword>
<dbReference type="InterPro" id="IPR020550">
    <property type="entry name" value="Inositol_monophosphatase_CS"/>
</dbReference>
<keyword evidence="3" id="KW-0997">Cell inner membrane</keyword>
<accession>A0A3B1CIG5</accession>
<dbReference type="SUPFAM" id="SSF56655">
    <property type="entry name" value="Carbohydrate phosphatase"/>
    <property type="match status" value="1"/>
</dbReference>
<evidence type="ECO:0000256" key="7">
    <source>
        <dbReference type="ARBA" id="ARBA00023136"/>
    </source>
</evidence>
<dbReference type="PANTHER" id="PTHR43028">
    <property type="entry name" value="3'(2'),5'-BISPHOSPHATE NUCLEOTIDASE 1"/>
    <property type="match status" value="1"/>
</dbReference>
<keyword evidence="7" id="KW-0472">Membrane</keyword>
<protein>
    <recommendedName>
        <fullName evidence="8">3'-phosphoadenosine 5'-phosphate phosphatase</fullName>
    </recommendedName>
</protein>
<keyword evidence="5 9" id="KW-0378">Hydrolase</keyword>
<dbReference type="PANTHER" id="PTHR43028:SF5">
    <property type="entry name" value="3'(2'),5'-BISPHOSPHATE NUCLEOTIDASE 1"/>
    <property type="match status" value="1"/>
</dbReference>
<evidence type="ECO:0000256" key="2">
    <source>
        <dbReference type="ARBA" id="ARBA00022475"/>
    </source>
</evidence>
<dbReference type="PROSITE" id="PS00630">
    <property type="entry name" value="IMP_2"/>
    <property type="match status" value="1"/>
</dbReference>
<dbReference type="AlphaFoldDB" id="A0A3B1CIG5"/>
<dbReference type="GO" id="GO:0050427">
    <property type="term" value="P:3'-phosphoadenosine 5'-phosphosulfate metabolic process"/>
    <property type="evidence" value="ECO:0007669"/>
    <property type="project" value="TreeGrafter"/>
</dbReference>
<evidence type="ECO:0000313" key="9">
    <source>
        <dbReference type="EMBL" id="VAX30019.1"/>
    </source>
</evidence>
<dbReference type="InterPro" id="IPR000760">
    <property type="entry name" value="Inositol_monophosphatase-like"/>
</dbReference>
<dbReference type="Gene3D" id="3.40.190.80">
    <property type="match status" value="1"/>
</dbReference>
<dbReference type="GO" id="GO:0000103">
    <property type="term" value="P:sulfate assimilation"/>
    <property type="evidence" value="ECO:0007669"/>
    <property type="project" value="TreeGrafter"/>
</dbReference>
<dbReference type="FunFam" id="3.30.540.10:FF:000007">
    <property type="entry name" value="3'(2'),5'-bisphosphate nucleotidase CysQ"/>
    <property type="match status" value="1"/>
</dbReference>
<sequence>MSPEKKQTGGNPVNESTLLEIVSLAKKAGEAIMRVYQQDHFGTTYKDDRSPLTEADLAAHHIIVDALEKEASARPVLTEESTEVPYTLREKWESYWLIDPLDGTKEFIKRSDEFTVNIALIQQGKPVLGVVYAPALDISYFAAAGLGAFKTEGKETARRIRVADHRTHRLKIAVSRLHGGAGLTSFLEKIPVHDLVRMGSSLKICLVAEGAADLYPRLGRTMEWDTAAAHAVVNEAGGSVTDVHGVALIYNKADLANPEFFVRGNPALPLPEHWDKK</sequence>
<evidence type="ECO:0000256" key="4">
    <source>
        <dbReference type="ARBA" id="ARBA00022723"/>
    </source>
</evidence>
<dbReference type="GO" id="GO:0000287">
    <property type="term" value="F:magnesium ion binding"/>
    <property type="evidence" value="ECO:0007669"/>
    <property type="project" value="InterPro"/>
</dbReference>
<name>A0A3B1CIG5_9ZZZZ</name>
<keyword evidence="4" id="KW-0479">Metal-binding</keyword>
<dbReference type="PROSITE" id="PS00629">
    <property type="entry name" value="IMP_1"/>
    <property type="match status" value="1"/>
</dbReference>
<evidence type="ECO:0000256" key="8">
    <source>
        <dbReference type="ARBA" id="ARBA00044544"/>
    </source>
</evidence>
<dbReference type="Pfam" id="PF00459">
    <property type="entry name" value="Inositol_P"/>
    <property type="match status" value="1"/>
</dbReference>
<proteinExistence type="inferred from homology"/>
<dbReference type="GO" id="GO:0008441">
    <property type="term" value="F:3'(2'),5'-bisphosphate nucleotidase activity"/>
    <property type="evidence" value="ECO:0007669"/>
    <property type="project" value="InterPro"/>
</dbReference>
<evidence type="ECO:0000256" key="1">
    <source>
        <dbReference type="ARBA" id="ARBA00005289"/>
    </source>
</evidence>
<evidence type="ECO:0000256" key="6">
    <source>
        <dbReference type="ARBA" id="ARBA00022842"/>
    </source>
</evidence>
<dbReference type="PRINTS" id="PR00377">
    <property type="entry name" value="IMPHPHTASES"/>
</dbReference>
<comment type="similarity">
    <text evidence="1">Belongs to the inositol monophosphatase superfamily. CysQ family.</text>
</comment>
<dbReference type="EMBL" id="UOGF01000058">
    <property type="protein sequence ID" value="VAX30019.1"/>
    <property type="molecule type" value="Genomic_DNA"/>
</dbReference>
<evidence type="ECO:0000256" key="3">
    <source>
        <dbReference type="ARBA" id="ARBA00022519"/>
    </source>
</evidence>
<organism evidence="9">
    <name type="scientific">hydrothermal vent metagenome</name>
    <dbReference type="NCBI Taxonomy" id="652676"/>
    <lineage>
        <taxon>unclassified sequences</taxon>
        <taxon>metagenomes</taxon>
        <taxon>ecological metagenomes</taxon>
    </lineage>
</organism>
<evidence type="ECO:0000256" key="5">
    <source>
        <dbReference type="ARBA" id="ARBA00022801"/>
    </source>
</evidence>
<dbReference type="GO" id="GO:0046854">
    <property type="term" value="P:phosphatidylinositol phosphate biosynthetic process"/>
    <property type="evidence" value="ECO:0007669"/>
    <property type="project" value="InterPro"/>
</dbReference>